<evidence type="ECO:0000256" key="1">
    <source>
        <dbReference type="ARBA" id="ARBA00023115"/>
    </source>
</evidence>
<feature type="transmembrane region" description="Helical" evidence="2">
    <location>
        <begin position="660"/>
        <end position="676"/>
    </location>
</feature>
<dbReference type="GO" id="GO:0006596">
    <property type="term" value="P:polyamine biosynthetic process"/>
    <property type="evidence" value="ECO:0007669"/>
    <property type="project" value="UniProtKB-KW"/>
</dbReference>
<feature type="transmembrane region" description="Helical" evidence="2">
    <location>
        <begin position="630"/>
        <end position="648"/>
    </location>
</feature>
<dbReference type="Proteomes" id="UP000229342">
    <property type="component" value="Unassembled WGS sequence"/>
</dbReference>
<comment type="caution">
    <text evidence="3">The sequence shown here is derived from an EMBL/GenBank/DDBJ whole genome shotgun (WGS) entry which is preliminary data.</text>
</comment>
<feature type="transmembrane region" description="Helical" evidence="2">
    <location>
        <begin position="486"/>
        <end position="505"/>
    </location>
</feature>
<dbReference type="EMBL" id="PCVG01000082">
    <property type="protein sequence ID" value="PIQ68079.1"/>
    <property type="molecule type" value="Genomic_DNA"/>
</dbReference>
<dbReference type="Pfam" id="PF01564">
    <property type="entry name" value="Spermine_synth"/>
    <property type="match status" value="1"/>
</dbReference>
<evidence type="ECO:0000256" key="2">
    <source>
        <dbReference type="SAM" id="Phobius"/>
    </source>
</evidence>
<dbReference type="CDD" id="cd02440">
    <property type="entry name" value="AdoMet_MTases"/>
    <property type="match status" value="1"/>
</dbReference>
<sequence length="687" mass="76159">MKYFAFMNPQFEKGLSLVLASFLGLFLELALIRWLPANVLSIAYFSNIVLISAFLGLGLGCALASKDRDTFRWFPLALLSTTILFLMFRWFETVIPVQGSEWIWSYYGGNKLSVFSERLDIFSALAAVYLLTAGLFFFIGQKVGSLFSDFPPLRAYSLDIAGSLLGVLMFGLFSFFGGAFTTPTAWFAVAGVVTLWLLRRNIRFVVFGVCCFGAILLLVHYAGQKELWSPYYSIQIKSEDDGTLKLFVNRFFHQQTIDFDENKEGREKYGLPYLLVEPERVLVLGSGTGNDVAMAIRHGARKIDAVEIDPVILSLGKRHPARPYDDPRVTVIADDARSFLRRTSERYDMIVLGTLDSHALLSAFSTVRLDNFVYTTESLTEIQRHLSDKGVVALLFSVPEEWLREKLIRSVTSVFGTSETMVYKGDTSLFNLLIVAGPGMHAETSKKALSAGIFQPPDIKNGGADALPTDDWPYLYLASHTIPSHYVKALILLFLLSAGGIFALSARQKLGSTSLNFFFLGAAFLLLETKSVTTLSLLFGSTWLVNVFVFAGIFVVILCANVWVSTRPIRRIGSIYALLFGSLLINFLFPVGAFLGQSFLLKSVLATALVSLPLLFASVIFSYHFQSVRTVSAMFGINLIGAVFGGFLEYSSMLTGLNSLYIVAAVFYLASFILSTRRENVSVDLKT</sequence>
<accession>A0A2H0KA10</accession>
<dbReference type="PANTHER" id="PTHR43317">
    <property type="entry name" value="THERMOSPERMINE SYNTHASE ACAULIS5"/>
    <property type="match status" value="1"/>
</dbReference>
<dbReference type="PANTHER" id="PTHR43317:SF1">
    <property type="entry name" value="THERMOSPERMINE SYNTHASE ACAULIS5"/>
    <property type="match status" value="1"/>
</dbReference>
<proteinExistence type="predicted"/>
<evidence type="ECO:0008006" key="5">
    <source>
        <dbReference type="Google" id="ProtNLM"/>
    </source>
</evidence>
<evidence type="ECO:0000313" key="4">
    <source>
        <dbReference type="Proteomes" id="UP000229342"/>
    </source>
</evidence>
<name>A0A2H0KA10_9BACT</name>
<feature type="transmembrane region" description="Helical" evidence="2">
    <location>
        <begin position="517"/>
        <end position="537"/>
    </location>
</feature>
<keyword evidence="2" id="KW-1133">Transmembrane helix</keyword>
<keyword evidence="2" id="KW-0472">Membrane</keyword>
<dbReference type="InterPro" id="IPR029063">
    <property type="entry name" value="SAM-dependent_MTases_sf"/>
</dbReference>
<feature type="transmembrane region" description="Helical" evidence="2">
    <location>
        <begin position="576"/>
        <end position="597"/>
    </location>
</feature>
<keyword evidence="1" id="KW-0620">Polyamine biosynthesis</keyword>
<feature type="transmembrane region" description="Helical" evidence="2">
    <location>
        <begin position="121"/>
        <end position="141"/>
    </location>
</feature>
<gene>
    <name evidence="3" type="ORF">COV91_06045</name>
</gene>
<feature type="transmembrane region" description="Helical" evidence="2">
    <location>
        <begin position="543"/>
        <end position="564"/>
    </location>
</feature>
<dbReference type="Gene3D" id="3.40.50.150">
    <property type="entry name" value="Vaccinia Virus protein VP39"/>
    <property type="match status" value="1"/>
</dbReference>
<feature type="transmembrane region" description="Helical" evidence="2">
    <location>
        <begin position="205"/>
        <end position="223"/>
    </location>
</feature>
<feature type="transmembrane region" description="Helical" evidence="2">
    <location>
        <begin position="603"/>
        <end position="623"/>
    </location>
</feature>
<dbReference type="SUPFAM" id="SSF53335">
    <property type="entry name" value="S-adenosyl-L-methionine-dependent methyltransferases"/>
    <property type="match status" value="1"/>
</dbReference>
<keyword evidence="2" id="KW-0812">Transmembrane</keyword>
<protein>
    <recommendedName>
        <fullName evidence="5">PABS domain-containing protein</fullName>
    </recommendedName>
</protein>
<feature type="transmembrane region" description="Helical" evidence="2">
    <location>
        <begin position="71"/>
        <end position="91"/>
    </location>
</feature>
<evidence type="ECO:0000313" key="3">
    <source>
        <dbReference type="EMBL" id="PIQ68079.1"/>
    </source>
</evidence>
<feature type="transmembrane region" description="Helical" evidence="2">
    <location>
        <begin position="153"/>
        <end position="173"/>
    </location>
</feature>
<feature type="transmembrane region" description="Helical" evidence="2">
    <location>
        <begin position="179"/>
        <end position="198"/>
    </location>
</feature>
<feature type="transmembrane region" description="Helical" evidence="2">
    <location>
        <begin position="42"/>
        <end position="64"/>
    </location>
</feature>
<organism evidence="3 4">
    <name type="scientific">Candidatus Taylorbacteria bacterium CG11_big_fil_rev_8_21_14_0_20_46_11</name>
    <dbReference type="NCBI Taxonomy" id="1975025"/>
    <lineage>
        <taxon>Bacteria</taxon>
        <taxon>Candidatus Tayloriibacteriota</taxon>
    </lineage>
</organism>
<reference evidence="3 4" key="1">
    <citation type="submission" date="2017-09" db="EMBL/GenBank/DDBJ databases">
        <title>Depth-based differentiation of microbial function through sediment-hosted aquifers and enrichment of novel symbionts in the deep terrestrial subsurface.</title>
        <authorList>
            <person name="Probst A.J."/>
            <person name="Ladd B."/>
            <person name="Jarett J.K."/>
            <person name="Geller-Mcgrath D.E."/>
            <person name="Sieber C.M."/>
            <person name="Emerson J.B."/>
            <person name="Anantharaman K."/>
            <person name="Thomas B.C."/>
            <person name="Malmstrom R."/>
            <person name="Stieglmeier M."/>
            <person name="Klingl A."/>
            <person name="Woyke T."/>
            <person name="Ryan C.M."/>
            <person name="Banfield J.F."/>
        </authorList>
    </citation>
    <scope>NUCLEOTIDE SEQUENCE [LARGE SCALE GENOMIC DNA]</scope>
    <source>
        <strain evidence="3">CG11_big_fil_rev_8_21_14_0_20_46_11</strain>
    </source>
</reference>
<dbReference type="AlphaFoldDB" id="A0A2H0KA10"/>